<evidence type="ECO:0000256" key="5">
    <source>
        <dbReference type="ARBA" id="ARBA00022927"/>
    </source>
</evidence>
<gene>
    <name evidence="10" type="ORF">JN00_0293</name>
</gene>
<evidence type="ECO:0000256" key="3">
    <source>
        <dbReference type="ARBA" id="ARBA00022448"/>
    </source>
</evidence>
<evidence type="ECO:0000256" key="6">
    <source>
        <dbReference type="ARBA" id="ARBA00022989"/>
    </source>
</evidence>
<name>A0A3M0A0J7_9BACT</name>
<keyword evidence="7 9" id="KW-0811">Translocation</keyword>
<dbReference type="NCBIfam" id="TIGR00810">
    <property type="entry name" value="secG"/>
    <property type="match status" value="1"/>
</dbReference>
<proteinExistence type="inferred from homology"/>
<keyword evidence="3 9" id="KW-0813">Transport</keyword>
<feature type="transmembrane region" description="Helical" evidence="9">
    <location>
        <begin position="57"/>
        <end position="80"/>
    </location>
</feature>
<evidence type="ECO:0000256" key="8">
    <source>
        <dbReference type="ARBA" id="ARBA00023136"/>
    </source>
</evidence>
<comment type="similarity">
    <text evidence="2 9">Belongs to the SecG family.</text>
</comment>
<evidence type="ECO:0000256" key="9">
    <source>
        <dbReference type="RuleBase" id="RU365087"/>
    </source>
</evidence>
<evidence type="ECO:0000256" key="4">
    <source>
        <dbReference type="ARBA" id="ARBA00022692"/>
    </source>
</evidence>
<dbReference type="InterPro" id="IPR004692">
    <property type="entry name" value="SecG"/>
</dbReference>
<evidence type="ECO:0000313" key="11">
    <source>
        <dbReference type="Proteomes" id="UP000267246"/>
    </source>
</evidence>
<dbReference type="EMBL" id="REFI01000006">
    <property type="protein sequence ID" value="RMA78651.1"/>
    <property type="molecule type" value="Genomic_DNA"/>
</dbReference>
<dbReference type="Proteomes" id="UP000267246">
    <property type="component" value="Unassembled WGS sequence"/>
</dbReference>
<dbReference type="GO" id="GO:0005886">
    <property type="term" value="C:plasma membrane"/>
    <property type="evidence" value="ECO:0007669"/>
    <property type="project" value="UniProtKB-SubCell"/>
</dbReference>
<keyword evidence="4 9" id="KW-0812">Transmembrane</keyword>
<feature type="transmembrane region" description="Helical" evidence="9">
    <location>
        <begin position="6"/>
        <end position="27"/>
    </location>
</feature>
<comment type="subcellular location">
    <subcellularLocation>
        <location evidence="9">Cell membrane</location>
        <topology evidence="9">Multi-pass membrane protein</topology>
    </subcellularLocation>
    <subcellularLocation>
        <location evidence="1">Membrane</location>
        <topology evidence="1">Multi-pass membrane protein</topology>
    </subcellularLocation>
</comment>
<keyword evidence="6 9" id="KW-1133">Transmembrane helix</keyword>
<dbReference type="AlphaFoldDB" id="A0A3M0A0J7"/>
<sequence length="84" mass="9098">MTGGAIAIIVILMILGLGIMFLAFLMAPDNNSFSGALVGSGDLDLFKVSKERGIKKVLKYSMLTMGLLLFILSIVLRVVMQHIK</sequence>
<keyword evidence="8 9" id="KW-0472">Membrane</keyword>
<protein>
    <recommendedName>
        <fullName evidence="9">Protein-export membrane protein SecG</fullName>
    </recommendedName>
</protein>
<organism evidence="10 11">
    <name type="scientific">Metamycoplasma subdolum</name>
    <dbReference type="NCBI Taxonomy" id="92407"/>
    <lineage>
        <taxon>Bacteria</taxon>
        <taxon>Bacillati</taxon>
        <taxon>Mycoplasmatota</taxon>
        <taxon>Mycoplasmoidales</taxon>
        <taxon>Metamycoplasmataceae</taxon>
        <taxon>Metamycoplasma</taxon>
    </lineage>
</organism>
<accession>A0A3M0A0J7</accession>
<evidence type="ECO:0000256" key="2">
    <source>
        <dbReference type="ARBA" id="ARBA00008445"/>
    </source>
</evidence>
<dbReference type="OrthoDB" id="401188at2"/>
<keyword evidence="9" id="KW-1003">Cell membrane</keyword>
<evidence type="ECO:0000256" key="1">
    <source>
        <dbReference type="ARBA" id="ARBA00004141"/>
    </source>
</evidence>
<evidence type="ECO:0000256" key="7">
    <source>
        <dbReference type="ARBA" id="ARBA00023010"/>
    </source>
</evidence>
<dbReference type="Pfam" id="PF03840">
    <property type="entry name" value="SecG"/>
    <property type="match status" value="1"/>
</dbReference>
<comment type="caution">
    <text evidence="10">The sequence shown here is derived from an EMBL/GenBank/DDBJ whole genome shotgun (WGS) entry which is preliminary data.</text>
</comment>
<evidence type="ECO:0000313" key="10">
    <source>
        <dbReference type="EMBL" id="RMA78651.1"/>
    </source>
</evidence>
<dbReference type="GO" id="GO:0009306">
    <property type="term" value="P:protein secretion"/>
    <property type="evidence" value="ECO:0007669"/>
    <property type="project" value="UniProtKB-UniRule"/>
</dbReference>
<dbReference type="GO" id="GO:0015450">
    <property type="term" value="F:protein-transporting ATPase activity"/>
    <property type="evidence" value="ECO:0007669"/>
    <property type="project" value="UniProtKB-UniRule"/>
</dbReference>
<dbReference type="RefSeq" id="WP_121940770.1">
    <property type="nucleotide sequence ID" value="NZ_CP137846.1"/>
</dbReference>
<reference evidence="10 11" key="1">
    <citation type="submission" date="2018-10" db="EMBL/GenBank/DDBJ databases">
        <title>Genomic Encyclopedia of Archaeal and Bacterial Type Strains, Phase II (KMG-II): from individual species to whole genera.</title>
        <authorList>
            <person name="Goeker M."/>
        </authorList>
    </citation>
    <scope>NUCLEOTIDE SEQUENCE [LARGE SCALE GENOMIC DNA]</scope>
    <source>
        <strain evidence="10 11">ATCC 29870</strain>
    </source>
</reference>
<comment type="function">
    <text evidence="9">Involved in protein export. Participates in an early event of protein translocation.</text>
</comment>
<keyword evidence="5 9" id="KW-0653">Protein transport</keyword>
<keyword evidence="11" id="KW-1185">Reference proteome</keyword>